<dbReference type="Proteomes" id="UP000494115">
    <property type="component" value="Unassembled WGS sequence"/>
</dbReference>
<name>A0A6S7BY84_9BURK</name>
<evidence type="ECO:0000313" key="1">
    <source>
        <dbReference type="EMBL" id="CAB3797413.1"/>
    </source>
</evidence>
<proteinExistence type="predicted"/>
<keyword evidence="2" id="KW-1185">Reference proteome</keyword>
<evidence type="ECO:0000313" key="2">
    <source>
        <dbReference type="Proteomes" id="UP000494115"/>
    </source>
</evidence>
<dbReference type="EMBL" id="CADIKM010000026">
    <property type="protein sequence ID" value="CAB3797413.1"/>
    <property type="molecule type" value="Genomic_DNA"/>
</dbReference>
<accession>A0A6S7BY84</accession>
<reference evidence="1 2" key="1">
    <citation type="submission" date="2020-04" db="EMBL/GenBank/DDBJ databases">
        <authorList>
            <person name="De Canck E."/>
        </authorList>
    </citation>
    <scope>NUCLEOTIDE SEQUENCE [LARGE SCALE GENOMIC DNA]</scope>
    <source>
        <strain evidence="1 2">LMG 28138</strain>
    </source>
</reference>
<sequence length="37" mass="4274">MRSSFGRQIVRSTEKPMPGYTGRSWKDRLYADAIKAL</sequence>
<organism evidence="1 2">
    <name type="scientific">Pararobbsia alpina</name>
    <dbReference type="NCBI Taxonomy" id="621374"/>
    <lineage>
        <taxon>Bacteria</taxon>
        <taxon>Pseudomonadati</taxon>
        <taxon>Pseudomonadota</taxon>
        <taxon>Betaproteobacteria</taxon>
        <taxon>Burkholderiales</taxon>
        <taxon>Burkholderiaceae</taxon>
        <taxon>Pararobbsia</taxon>
    </lineage>
</organism>
<protein>
    <submittedName>
        <fullName evidence="1">Uncharacterized protein</fullName>
    </submittedName>
</protein>
<gene>
    <name evidence="1" type="ORF">LMG28138_04241</name>
</gene>
<dbReference type="AlphaFoldDB" id="A0A6S7BY84"/>